<reference evidence="4 8" key="2">
    <citation type="submission" date="2017-04" db="EMBL/GenBank/DDBJ databases">
        <title>The genome sequence of Weissella cibaria isolated from wild Drosophila.</title>
        <authorList>
            <person name="Ricks N.J."/>
            <person name="Carroll C."/>
            <person name="Walters A."/>
            <person name="Newell P.D."/>
            <person name="Chaston J.M."/>
        </authorList>
    </citation>
    <scope>NUCLEOTIDE SEQUENCE [LARGE SCALE GENOMIC DNA]</scope>
    <source>
        <strain evidence="4 8">DmW_103</strain>
    </source>
</reference>
<sequence length="152" mass="17330">MRSNDYDELLMRVEQDLVAHGLEAVVLDTMPLKENSGLDGVAYLKGNKAYIFIDKTLATFDKARTLVEEYHHAISDLGDHLDYDAVRAHNNEVSAREEVIAYMTSPEDLVRVAHYHEDEPFAAWMLTEHLGYPADFAEETVAYYRRRGLIPG</sequence>
<dbReference type="PATRIC" id="fig|137591.24.peg.1780"/>
<proteinExistence type="predicted"/>
<evidence type="ECO:0000313" key="1">
    <source>
        <dbReference type="EMBL" id="AWF95082.1"/>
    </source>
</evidence>
<dbReference type="EMBL" id="VNHC01000002">
    <property type="protein sequence ID" value="TVV27019.1"/>
    <property type="molecule type" value="Genomic_DNA"/>
</dbReference>
<evidence type="ECO:0000313" key="10">
    <source>
        <dbReference type="Proteomes" id="UP000320012"/>
    </source>
</evidence>
<dbReference type="EMBL" id="NDXJ01000022">
    <property type="protein sequence ID" value="OSP87958.1"/>
    <property type="molecule type" value="Genomic_DNA"/>
</dbReference>
<accession>A0A0D1JCV6</accession>
<evidence type="ECO:0000313" key="5">
    <source>
        <dbReference type="EMBL" id="TVV27019.1"/>
    </source>
</evidence>
<evidence type="ECO:0008006" key="11">
    <source>
        <dbReference type="Google" id="ProtNLM"/>
    </source>
</evidence>
<reference evidence="5 10" key="4">
    <citation type="submission" date="2019-07" db="EMBL/GenBank/DDBJ databases">
        <title>Genome sequence of Weissella cibaria GK1.</title>
        <authorList>
            <person name="Choi H.-J."/>
        </authorList>
    </citation>
    <scope>NUCLEOTIDE SEQUENCE [LARGE SCALE GENOMIC DNA]</scope>
    <source>
        <strain evidence="5 10">GK1</strain>
    </source>
</reference>
<evidence type="ECO:0000313" key="7">
    <source>
        <dbReference type="Proteomes" id="UP000032289"/>
    </source>
</evidence>
<dbReference type="STRING" id="137591.AO080_10260"/>
<evidence type="ECO:0000313" key="9">
    <source>
        <dbReference type="Proteomes" id="UP000244870"/>
    </source>
</evidence>
<organism evidence="2 6">
    <name type="scientific">Weissella cibaria</name>
    <dbReference type="NCBI Taxonomy" id="137591"/>
    <lineage>
        <taxon>Bacteria</taxon>
        <taxon>Bacillati</taxon>
        <taxon>Bacillota</taxon>
        <taxon>Bacilli</taxon>
        <taxon>Lactobacillales</taxon>
        <taxon>Lactobacillaceae</taxon>
        <taxon>Weissella</taxon>
    </lineage>
</organism>
<name>A0A0D1JCV6_9LACO</name>
<evidence type="ECO:0000313" key="6">
    <source>
        <dbReference type="Proteomes" id="UP000032287"/>
    </source>
</evidence>
<dbReference type="EMBL" id="JWHT01000042">
    <property type="protein sequence ID" value="KIU22219.1"/>
    <property type="molecule type" value="Genomic_DNA"/>
</dbReference>
<evidence type="ECO:0000313" key="3">
    <source>
        <dbReference type="EMBL" id="KIU22219.1"/>
    </source>
</evidence>
<evidence type="ECO:0000313" key="2">
    <source>
        <dbReference type="EMBL" id="KIU19408.1"/>
    </source>
</evidence>
<dbReference type="Proteomes" id="UP000320012">
    <property type="component" value="Unassembled WGS sequence"/>
</dbReference>
<dbReference type="Proteomes" id="UP000244870">
    <property type="component" value="Chromosome"/>
</dbReference>
<evidence type="ECO:0000313" key="8">
    <source>
        <dbReference type="Proteomes" id="UP000193588"/>
    </source>
</evidence>
<gene>
    <name evidence="3" type="ORF">ab3b_01833</name>
    <name evidence="1" type="ORF">B6254_0672</name>
    <name evidence="4" type="ORF">B9D04_11290</name>
    <name evidence="5" type="ORF">FO435_03585</name>
    <name evidence="2" type="ORF">QX99_01971</name>
</gene>
<dbReference type="GeneID" id="66962782"/>
<protein>
    <recommendedName>
        <fullName evidence="11">IrrE N-terminal-like domain-containing protein</fullName>
    </recommendedName>
</protein>
<dbReference type="OrthoDB" id="2147523at2"/>
<reference evidence="1 9" key="3">
    <citation type="submission" date="2017-04" db="EMBL/GenBank/DDBJ databases">
        <title>Weissella cibaria strain m2 complete genome.</title>
        <authorList>
            <person name="Pan Q."/>
            <person name="Tan M."/>
            <person name="Yao F."/>
            <person name="Su S."/>
        </authorList>
    </citation>
    <scope>NUCLEOTIDE SEQUENCE [LARGE SCALE GENOMIC DNA]</scope>
    <source>
        <strain evidence="1 9">M2</strain>
    </source>
</reference>
<reference evidence="6 7" key="1">
    <citation type="journal article" date="2015" name="Microbiology (Mosc.)">
        <title>Genomics of the Weissella cibaria species with an examination of its metabolic traits.</title>
        <authorList>
            <person name="Lynch K.M."/>
            <person name="Lucid A."/>
            <person name="Arendt E.K."/>
            <person name="Sleator R.D."/>
            <person name="Lucey B."/>
            <person name="Coffey A."/>
        </authorList>
    </citation>
    <scope>NUCLEOTIDE SEQUENCE [LARGE SCALE GENOMIC DNA]</scope>
    <source>
        <strain evidence="3 7">AB3b</strain>
        <strain evidence="2 6">MG1</strain>
    </source>
</reference>
<dbReference type="Proteomes" id="UP000193588">
    <property type="component" value="Unassembled WGS sequence"/>
</dbReference>
<dbReference type="EMBL" id="CP020928">
    <property type="protein sequence ID" value="AWF95082.1"/>
    <property type="molecule type" value="Genomic_DNA"/>
</dbReference>
<dbReference type="RefSeq" id="WP_010368874.1">
    <property type="nucleotide sequence ID" value="NZ_BJEF01000014.1"/>
</dbReference>
<dbReference type="Proteomes" id="UP000032287">
    <property type="component" value="Unassembled WGS sequence"/>
</dbReference>
<dbReference type="AlphaFoldDB" id="A0A0D1JCV6"/>
<evidence type="ECO:0000313" key="4">
    <source>
        <dbReference type="EMBL" id="OSP87958.1"/>
    </source>
</evidence>
<dbReference type="Proteomes" id="UP000032289">
    <property type="component" value="Unassembled WGS sequence"/>
</dbReference>
<dbReference type="EMBL" id="JWHU01000038">
    <property type="protein sequence ID" value="KIU19408.1"/>
    <property type="molecule type" value="Genomic_DNA"/>
</dbReference>
<keyword evidence="6" id="KW-1185">Reference proteome</keyword>